<proteinExistence type="predicted"/>
<sequence>MKSREPATSDDSENDGTDSVDDIYDRFPPHRKTLMVAVMAWCGLLSPISSTTVLSAIPEVAASFDTTGSMISISNALYLVFMALSPCFWGPLCQVIGRKTSCLTTGIIFLLCSIATALAPNLAAFFVFRMLTAFFATAFLVIGPAIISDLFHPTARATALSWFYTGALIGPTIGPLVGGIICTFTSWRVIFWLQTGLAGVGVIGPLVLLQETMVVNKHSKKMILAKLPTLAEKAKYLARVTSPLRPISLLFKSPGLIFVALGSGTLVWNQYTLLTPIRYVLNPRFHLSTPLQSGLFYLAPGTGSILGTLGGGRWADHVLKRWIVKRNGRRVGEDRLRSCVGFVGLMIPASMLIYGWSVDQAVGGIPVPVVFMFFQGVAQSFSFPSLNTYCLDVAQARNKSAEAVAGNFMVRYLFGAVGSAVVLPAIETIGIGWFSTISSVLMIVGALGLCATIRWGAGWRKKEEDKRRVRLAVGDGGLAS</sequence>
<dbReference type="InterPro" id="IPR011701">
    <property type="entry name" value="MFS"/>
</dbReference>
<feature type="compositionally biased region" description="Acidic residues" evidence="5">
    <location>
        <begin position="8"/>
        <end position="22"/>
    </location>
</feature>
<feature type="transmembrane region" description="Helical" evidence="6">
    <location>
        <begin position="126"/>
        <end position="147"/>
    </location>
</feature>
<feature type="transmembrane region" description="Helical" evidence="6">
    <location>
        <begin position="412"/>
        <end position="434"/>
    </location>
</feature>
<dbReference type="Pfam" id="PF07690">
    <property type="entry name" value="MFS_1"/>
    <property type="match status" value="1"/>
</dbReference>
<evidence type="ECO:0000256" key="5">
    <source>
        <dbReference type="SAM" id="MobiDB-lite"/>
    </source>
</evidence>
<dbReference type="OrthoDB" id="3066029at2759"/>
<dbReference type="PROSITE" id="PS50850">
    <property type="entry name" value="MFS"/>
    <property type="match status" value="1"/>
</dbReference>
<feature type="transmembrane region" description="Helical" evidence="6">
    <location>
        <begin position="69"/>
        <end position="89"/>
    </location>
</feature>
<dbReference type="InterPro" id="IPR036259">
    <property type="entry name" value="MFS_trans_sf"/>
</dbReference>
<feature type="transmembrane region" description="Helical" evidence="6">
    <location>
        <begin position="440"/>
        <end position="457"/>
    </location>
</feature>
<evidence type="ECO:0000256" key="4">
    <source>
        <dbReference type="ARBA" id="ARBA00023136"/>
    </source>
</evidence>
<comment type="subcellular location">
    <subcellularLocation>
        <location evidence="1">Membrane</location>
        <topology evidence="1">Multi-pass membrane protein</topology>
    </subcellularLocation>
</comment>
<keyword evidence="2 6" id="KW-0812">Transmembrane</keyword>
<keyword evidence="9" id="KW-1185">Reference proteome</keyword>
<evidence type="ECO:0000256" key="2">
    <source>
        <dbReference type="ARBA" id="ARBA00022692"/>
    </source>
</evidence>
<feature type="region of interest" description="Disordered" evidence="5">
    <location>
        <begin position="1"/>
        <end position="23"/>
    </location>
</feature>
<evidence type="ECO:0000256" key="6">
    <source>
        <dbReference type="SAM" id="Phobius"/>
    </source>
</evidence>
<evidence type="ECO:0000259" key="7">
    <source>
        <dbReference type="PROSITE" id="PS50850"/>
    </source>
</evidence>
<dbReference type="GO" id="GO:0005886">
    <property type="term" value="C:plasma membrane"/>
    <property type="evidence" value="ECO:0007669"/>
    <property type="project" value="TreeGrafter"/>
</dbReference>
<dbReference type="InParanoid" id="A0A2T2ZYM9"/>
<evidence type="ECO:0000256" key="3">
    <source>
        <dbReference type="ARBA" id="ARBA00022989"/>
    </source>
</evidence>
<organism evidence="8 9">
    <name type="scientific">Coniella lustricola</name>
    <dbReference type="NCBI Taxonomy" id="2025994"/>
    <lineage>
        <taxon>Eukaryota</taxon>
        <taxon>Fungi</taxon>
        <taxon>Dikarya</taxon>
        <taxon>Ascomycota</taxon>
        <taxon>Pezizomycotina</taxon>
        <taxon>Sordariomycetes</taxon>
        <taxon>Sordariomycetidae</taxon>
        <taxon>Diaporthales</taxon>
        <taxon>Schizoparmaceae</taxon>
        <taxon>Coniella</taxon>
    </lineage>
</organism>
<dbReference type="PANTHER" id="PTHR23502">
    <property type="entry name" value="MAJOR FACILITATOR SUPERFAMILY"/>
    <property type="match status" value="1"/>
</dbReference>
<feature type="transmembrane region" description="Helical" evidence="6">
    <location>
        <begin position="369"/>
        <end position="391"/>
    </location>
</feature>
<feature type="transmembrane region" description="Helical" evidence="6">
    <location>
        <begin position="336"/>
        <end position="357"/>
    </location>
</feature>
<evidence type="ECO:0000313" key="8">
    <source>
        <dbReference type="EMBL" id="PSR79727.1"/>
    </source>
</evidence>
<feature type="domain" description="Major facilitator superfamily (MFS) profile" evidence="7">
    <location>
        <begin position="35"/>
        <end position="463"/>
    </location>
</feature>
<protein>
    <submittedName>
        <fullName evidence="8">Major facilitator superfamily domain-containing protein</fullName>
    </submittedName>
</protein>
<feature type="transmembrane region" description="Helical" evidence="6">
    <location>
        <begin position="255"/>
        <end position="274"/>
    </location>
</feature>
<name>A0A2T2ZYM9_9PEZI</name>
<dbReference type="Gene3D" id="1.20.1250.20">
    <property type="entry name" value="MFS general substrate transporter like domains"/>
    <property type="match status" value="1"/>
</dbReference>
<dbReference type="SUPFAM" id="SSF103473">
    <property type="entry name" value="MFS general substrate transporter"/>
    <property type="match status" value="1"/>
</dbReference>
<feature type="transmembrane region" description="Helical" evidence="6">
    <location>
        <begin position="101"/>
        <end position="120"/>
    </location>
</feature>
<gene>
    <name evidence="8" type="ORF">BD289DRAFT_375157</name>
</gene>
<dbReference type="AlphaFoldDB" id="A0A2T2ZYM9"/>
<accession>A0A2T2ZYM9</accession>
<feature type="transmembrane region" description="Helical" evidence="6">
    <location>
        <begin position="294"/>
        <end position="315"/>
    </location>
</feature>
<feature type="transmembrane region" description="Helical" evidence="6">
    <location>
        <begin position="159"/>
        <end position="181"/>
    </location>
</feature>
<feature type="transmembrane region" description="Helical" evidence="6">
    <location>
        <begin position="187"/>
        <end position="209"/>
    </location>
</feature>
<keyword evidence="4 6" id="KW-0472">Membrane</keyword>
<dbReference type="EMBL" id="KZ678557">
    <property type="protein sequence ID" value="PSR79727.1"/>
    <property type="molecule type" value="Genomic_DNA"/>
</dbReference>
<evidence type="ECO:0000313" key="9">
    <source>
        <dbReference type="Proteomes" id="UP000241462"/>
    </source>
</evidence>
<dbReference type="PANTHER" id="PTHR23502:SF64">
    <property type="entry name" value="TRANSPORTER, PUTATIVE (AFU_ORTHOLOGUE AFUA_3G11760)-RELATED"/>
    <property type="match status" value="1"/>
</dbReference>
<dbReference type="GO" id="GO:0022857">
    <property type="term" value="F:transmembrane transporter activity"/>
    <property type="evidence" value="ECO:0007669"/>
    <property type="project" value="InterPro"/>
</dbReference>
<dbReference type="InterPro" id="IPR020846">
    <property type="entry name" value="MFS_dom"/>
</dbReference>
<dbReference type="STRING" id="2025994.A0A2T2ZYM9"/>
<keyword evidence="3 6" id="KW-1133">Transmembrane helix</keyword>
<feature type="transmembrane region" description="Helical" evidence="6">
    <location>
        <begin position="34"/>
        <end position="57"/>
    </location>
</feature>
<evidence type="ECO:0000256" key="1">
    <source>
        <dbReference type="ARBA" id="ARBA00004141"/>
    </source>
</evidence>
<reference evidence="8 9" key="1">
    <citation type="journal article" date="2018" name="Mycol. Prog.">
        <title>Coniella lustricola, a new species from submerged detritus.</title>
        <authorList>
            <person name="Raudabaugh D.B."/>
            <person name="Iturriaga T."/>
            <person name="Carver A."/>
            <person name="Mondo S."/>
            <person name="Pangilinan J."/>
            <person name="Lipzen A."/>
            <person name="He G."/>
            <person name="Amirebrahimi M."/>
            <person name="Grigoriev I.V."/>
            <person name="Miller A.N."/>
        </authorList>
    </citation>
    <scope>NUCLEOTIDE SEQUENCE [LARGE SCALE GENOMIC DNA]</scope>
    <source>
        <strain evidence="8 9">B22-T-1</strain>
    </source>
</reference>
<dbReference type="Proteomes" id="UP000241462">
    <property type="component" value="Unassembled WGS sequence"/>
</dbReference>